<protein>
    <submittedName>
        <fullName evidence="2">Uncharacterized protein</fullName>
    </submittedName>
</protein>
<feature type="compositionally biased region" description="Acidic residues" evidence="1">
    <location>
        <begin position="106"/>
        <end position="120"/>
    </location>
</feature>
<dbReference type="Pfam" id="PF08987">
    <property type="entry name" value="DUF1892"/>
    <property type="match status" value="1"/>
</dbReference>
<sequence length="132" mass="15203">MSSEFEADGPDSDLELDYPLRIVLVTDDPKAKESEMEEILMDRIQTFKLMHAFFDSLDEKVAIPNEGHIKYEVGSDGLVVIIVDSTKLKDDVVKFVEEYDQKLQQGEEEVEEDDEEEEEEAPKFKKQARTTN</sequence>
<evidence type="ECO:0000256" key="1">
    <source>
        <dbReference type="SAM" id="MobiDB-lite"/>
    </source>
</evidence>
<evidence type="ECO:0000313" key="2">
    <source>
        <dbReference type="EMBL" id="KAG5420437.1"/>
    </source>
</evidence>
<dbReference type="OrthoDB" id="4035606at2759"/>
<comment type="caution">
    <text evidence="2">The sequence shown here is derived from an EMBL/GenBank/DDBJ whole genome shotgun (WGS) entry which is preliminary data.</text>
</comment>
<reference evidence="2 3" key="1">
    <citation type="submission" date="2020-12" db="EMBL/GenBank/DDBJ databases">
        <title>Effect of drift, selection, and recombination on the evolution of hybrid genomes in Candida yeast pathogens.</title>
        <authorList>
            <person name="Mixao V."/>
            <person name="Ksiezopolska E."/>
            <person name="Saus E."/>
            <person name="Boekhout T."/>
            <person name="Gacser A."/>
            <person name="Gabaldon T."/>
        </authorList>
    </citation>
    <scope>NUCLEOTIDE SEQUENCE [LARGE SCALE GENOMIC DNA]</scope>
    <source>
        <strain evidence="2 3">BP57</strain>
    </source>
</reference>
<keyword evidence="3" id="KW-1185">Reference proteome</keyword>
<evidence type="ECO:0000313" key="3">
    <source>
        <dbReference type="Proteomes" id="UP000669133"/>
    </source>
</evidence>
<organism evidence="2 3">
    <name type="scientific">Candida metapsilosis</name>
    <dbReference type="NCBI Taxonomy" id="273372"/>
    <lineage>
        <taxon>Eukaryota</taxon>
        <taxon>Fungi</taxon>
        <taxon>Dikarya</taxon>
        <taxon>Ascomycota</taxon>
        <taxon>Saccharomycotina</taxon>
        <taxon>Pichiomycetes</taxon>
        <taxon>Debaryomycetaceae</taxon>
        <taxon>Candida/Lodderomyces clade</taxon>
        <taxon>Candida</taxon>
    </lineage>
</organism>
<accession>A0A8H7ZK48</accession>
<name>A0A8H7ZK48_9ASCO</name>
<gene>
    <name evidence="2" type="ORF">I9W82_002318</name>
</gene>
<dbReference type="Proteomes" id="UP000669133">
    <property type="component" value="Unassembled WGS sequence"/>
</dbReference>
<dbReference type="GeneID" id="93650947"/>
<dbReference type="EMBL" id="JAEOAQ010000002">
    <property type="protein sequence ID" value="KAG5420437.1"/>
    <property type="molecule type" value="Genomic_DNA"/>
</dbReference>
<dbReference type="InterPro" id="IPR035946">
    <property type="entry name" value="YML108W-like_sf"/>
</dbReference>
<dbReference type="InterPro" id="IPR015080">
    <property type="entry name" value="DUF1892"/>
</dbReference>
<dbReference type="AlphaFoldDB" id="A0A8H7ZK48"/>
<dbReference type="RefSeq" id="XP_067549553.1">
    <property type="nucleotide sequence ID" value="XM_067691160.1"/>
</dbReference>
<dbReference type="Gene3D" id="3.10.20.250">
    <property type="entry name" value="YML108W-like"/>
    <property type="match status" value="1"/>
</dbReference>
<dbReference type="SUPFAM" id="SSF89975">
    <property type="entry name" value="Hypothetical protein Yml108w"/>
    <property type="match status" value="1"/>
</dbReference>
<feature type="region of interest" description="Disordered" evidence="1">
    <location>
        <begin position="103"/>
        <end position="132"/>
    </location>
</feature>
<proteinExistence type="predicted"/>